<proteinExistence type="predicted"/>
<dbReference type="Proteomes" id="UP001497680">
    <property type="component" value="Unassembled WGS sequence"/>
</dbReference>
<reference evidence="1 2" key="1">
    <citation type="journal article" date="2022" name="New Phytol.">
        <title>Ecological generalism drives hyperdiversity of secondary metabolite gene clusters in xylarialean endophytes.</title>
        <authorList>
            <person name="Franco M.E.E."/>
            <person name="Wisecaver J.H."/>
            <person name="Arnold A.E."/>
            <person name="Ju Y.M."/>
            <person name="Slot J.C."/>
            <person name="Ahrendt S."/>
            <person name="Moore L.P."/>
            <person name="Eastman K.E."/>
            <person name="Scott K."/>
            <person name="Konkel Z."/>
            <person name="Mondo S.J."/>
            <person name="Kuo A."/>
            <person name="Hayes R.D."/>
            <person name="Haridas S."/>
            <person name="Andreopoulos B."/>
            <person name="Riley R."/>
            <person name="LaButti K."/>
            <person name="Pangilinan J."/>
            <person name="Lipzen A."/>
            <person name="Amirebrahimi M."/>
            <person name="Yan J."/>
            <person name="Adam C."/>
            <person name="Keymanesh K."/>
            <person name="Ng V."/>
            <person name="Louie K."/>
            <person name="Northen T."/>
            <person name="Drula E."/>
            <person name="Henrissat B."/>
            <person name="Hsieh H.M."/>
            <person name="Youens-Clark K."/>
            <person name="Lutzoni F."/>
            <person name="Miadlikowska J."/>
            <person name="Eastwood D.C."/>
            <person name="Hamelin R.C."/>
            <person name="Grigoriev I.V."/>
            <person name="U'Ren J.M."/>
        </authorList>
    </citation>
    <scope>NUCLEOTIDE SEQUENCE [LARGE SCALE GENOMIC DNA]</scope>
    <source>
        <strain evidence="1 2">ER1909</strain>
    </source>
</reference>
<name>A0ACC0DGF9_9PEZI</name>
<gene>
    <name evidence="1" type="ORF">F4821DRAFT_173835</name>
</gene>
<organism evidence="1 2">
    <name type="scientific">Hypoxylon rubiginosum</name>
    <dbReference type="NCBI Taxonomy" id="110542"/>
    <lineage>
        <taxon>Eukaryota</taxon>
        <taxon>Fungi</taxon>
        <taxon>Dikarya</taxon>
        <taxon>Ascomycota</taxon>
        <taxon>Pezizomycotina</taxon>
        <taxon>Sordariomycetes</taxon>
        <taxon>Xylariomycetidae</taxon>
        <taxon>Xylariales</taxon>
        <taxon>Hypoxylaceae</taxon>
        <taxon>Hypoxylon</taxon>
    </lineage>
</organism>
<evidence type="ECO:0000313" key="1">
    <source>
        <dbReference type="EMBL" id="KAI6091854.1"/>
    </source>
</evidence>
<protein>
    <submittedName>
        <fullName evidence="1">Uncharacterized protein</fullName>
    </submittedName>
</protein>
<evidence type="ECO:0000313" key="2">
    <source>
        <dbReference type="Proteomes" id="UP001497680"/>
    </source>
</evidence>
<comment type="caution">
    <text evidence="1">The sequence shown here is derived from an EMBL/GenBank/DDBJ whole genome shotgun (WGS) entry which is preliminary data.</text>
</comment>
<keyword evidence="2" id="KW-1185">Reference proteome</keyword>
<dbReference type="EMBL" id="MU394285">
    <property type="protein sequence ID" value="KAI6091854.1"/>
    <property type="molecule type" value="Genomic_DNA"/>
</dbReference>
<sequence>MASQMHAIEGQTYALCANSPVSQADNDRNLPRTDQPPQEGRWQRPAWGGAAAVYAPDGRRLTEPADSAFDGLIYCDIDIDQIGNAKAVVDTVGHYARPDLLQLLVDDTPRKHVVRRGGRYEVAGTLLSAHKPLSNLVRCETQHDTE</sequence>
<accession>A0ACC0DGF9</accession>